<gene>
    <name evidence="2" type="ORF">K458DRAFT_323775</name>
</gene>
<keyword evidence="3" id="KW-1185">Reference proteome</keyword>
<feature type="transmembrane region" description="Helical" evidence="1">
    <location>
        <begin position="45"/>
        <end position="62"/>
    </location>
</feature>
<keyword evidence="1" id="KW-1133">Transmembrane helix</keyword>
<reference evidence="2" key="1">
    <citation type="journal article" date="2020" name="Stud. Mycol.">
        <title>101 Dothideomycetes genomes: a test case for predicting lifestyles and emergence of pathogens.</title>
        <authorList>
            <person name="Haridas S."/>
            <person name="Albert R."/>
            <person name="Binder M."/>
            <person name="Bloem J."/>
            <person name="Labutti K."/>
            <person name="Salamov A."/>
            <person name="Andreopoulos B."/>
            <person name="Baker S."/>
            <person name="Barry K."/>
            <person name="Bills G."/>
            <person name="Bluhm B."/>
            <person name="Cannon C."/>
            <person name="Castanera R."/>
            <person name="Culley D."/>
            <person name="Daum C."/>
            <person name="Ezra D."/>
            <person name="Gonzalez J."/>
            <person name="Henrissat B."/>
            <person name="Kuo A."/>
            <person name="Liang C."/>
            <person name="Lipzen A."/>
            <person name="Lutzoni F."/>
            <person name="Magnuson J."/>
            <person name="Mondo S."/>
            <person name="Nolan M."/>
            <person name="Ohm R."/>
            <person name="Pangilinan J."/>
            <person name="Park H.-J."/>
            <person name="Ramirez L."/>
            <person name="Alfaro M."/>
            <person name="Sun H."/>
            <person name="Tritt A."/>
            <person name="Yoshinaga Y."/>
            <person name="Zwiers L.-H."/>
            <person name="Turgeon B."/>
            <person name="Goodwin S."/>
            <person name="Spatafora J."/>
            <person name="Crous P."/>
            <person name="Grigoriev I."/>
        </authorList>
    </citation>
    <scope>NUCLEOTIDE SEQUENCE</scope>
    <source>
        <strain evidence="2">CBS 122367</strain>
    </source>
</reference>
<feature type="non-terminal residue" evidence="2">
    <location>
        <position position="1"/>
    </location>
</feature>
<protein>
    <submittedName>
        <fullName evidence="2">Uncharacterized protein</fullName>
    </submittedName>
</protein>
<dbReference type="Proteomes" id="UP000799291">
    <property type="component" value="Unassembled WGS sequence"/>
</dbReference>
<organism evidence="2 3">
    <name type="scientific">Lentithecium fluviatile CBS 122367</name>
    <dbReference type="NCBI Taxonomy" id="1168545"/>
    <lineage>
        <taxon>Eukaryota</taxon>
        <taxon>Fungi</taxon>
        <taxon>Dikarya</taxon>
        <taxon>Ascomycota</taxon>
        <taxon>Pezizomycotina</taxon>
        <taxon>Dothideomycetes</taxon>
        <taxon>Pleosporomycetidae</taxon>
        <taxon>Pleosporales</taxon>
        <taxon>Massarineae</taxon>
        <taxon>Lentitheciaceae</taxon>
        <taxon>Lentithecium</taxon>
    </lineage>
</organism>
<accession>A0A6G1IC10</accession>
<dbReference type="AlphaFoldDB" id="A0A6G1IC10"/>
<evidence type="ECO:0000256" key="1">
    <source>
        <dbReference type="SAM" id="Phobius"/>
    </source>
</evidence>
<proteinExistence type="predicted"/>
<name>A0A6G1IC10_9PLEO</name>
<evidence type="ECO:0000313" key="3">
    <source>
        <dbReference type="Proteomes" id="UP000799291"/>
    </source>
</evidence>
<evidence type="ECO:0000313" key="2">
    <source>
        <dbReference type="EMBL" id="KAF2675752.1"/>
    </source>
</evidence>
<keyword evidence="1" id="KW-0812">Transmembrane</keyword>
<dbReference type="EMBL" id="MU005649">
    <property type="protein sequence ID" value="KAF2675752.1"/>
    <property type="molecule type" value="Genomic_DNA"/>
</dbReference>
<sequence length="64" mass="7748">FKQLAKSFLSVNFNKPNAFKDYVKINVIVAYIKLLKYYALLKETPIYYATIVLYLYYKFYFINL</sequence>
<keyword evidence="1" id="KW-0472">Membrane</keyword>